<feature type="signal peptide" evidence="1">
    <location>
        <begin position="1"/>
        <end position="22"/>
    </location>
</feature>
<reference evidence="2" key="1">
    <citation type="submission" date="2018-01" db="EMBL/GenBank/DDBJ databases">
        <title>An insight into the sialome of Amazonian anophelines.</title>
        <authorList>
            <person name="Ribeiro J.M."/>
            <person name="Scarpassa V."/>
            <person name="Calvo E."/>
        </authorList>
    </citation>
    <scope>NUCLEOTIDE SEQUENCE</scope>
    <source>
        <tissue evidence="2">Salivary glands</tissue>
    </source>
</reference>
<organism evidence="2">
    <name type="scientific">Anopheles marajoara</name>
    <dbReference type="NCBI Taxonomy" id="58244"/>
    <lineage>
        <taxon>Eukaryota</taxon>
        <taxon>Metazoa</taxon>
        <taxon>Ecdysozoa</taxon>
        <taxon>Arthropoda</taxon>
        <taxon>Hexapoda</taxon>
        <taxon>Insecta</taxon>
        <taxon>Pterygota</taxon>
        <taxon>Neoptera</taxon>
        <taxon>Endopterygota</taxon>
        <taxon>Diptera</taxon>
        <taxon>Nematocera</taxon>
        <taxon>Culicoidea</taxon>
        <taxon>Culicidae</taxon>
        <taxon>Anophelinae</taxon>
        <taxon>Anopheles</taxon>
    </lineage>
</organism>
<dbReference type="EMBL" id="GGFJ01014896">
    <property type="protein sequence ID" value="MBW64037.1"/>
    <property type="molecule type" value="Transcribed_RNA"/>
</dbReference>
<feature type="chain" id="PRO_5014649788" evidence="1">
    <location>
        <begin position="23"/>
        <end position="67"/>
    </location>
</feature>
<accession>A0A2M4CFB7</accession>
<dbReference type="AlphaFoldDB" id="A0A2M4CFB7"/>
<name>A0A2M4CFB7_9DIPT</name>
<proteinExistence type="predicted"/>
<keyword evidence="1" id="KW-0732">Signal</keyword>
<protein>
    <submittedName>
        <fullName evidence="2">Putative secreted protein</fullName>
    </submittedName>
</protein>
<sequence length="67" mass="7536">MKNIWLILTAVVAKSLSTFTSGRPFRTRNRNSSLVPSCDITGLIQAPVKSKMHPEFSTTQSTRIWVE</sequence>
<evidence type="ECO:0000256" key="1">
    <source>
        <dbReference type="SAM" id="SignalP"/>
    </source>
</evidence>
<evidence type="ECO:0000313" key="2">
    <source>
        <dbReference type="EMBL" id="MBW64037.1"/>
    </source>
</evidence>